<accession>A0A109JBI3</accession>
<gene>
    <name evidence="1" type="ORF">AS156_23060</name>
</gene>
<proteinExistence type="predicted"/>
<organism evidence="1 2">
    <name type="scientific">Bradyrhizobium macuxiense</name>
    <dbReference type="NCBI Taxonomy" id="1755647"/>
    <lineage>
        <taxon>Bacteria</taxon>
        <taxon>Pseudomonadati</taxon>
        <taxon>Pseudomonadota</taxon>
        <taxon>Alphaproteobacteria</taxon>
        <taxon>Hyphomicrobiales</taxon>
        <taxon>Nitrobacteraceae</taxon>
        <taxon>Bradyrhizobium</taxon>
    </lineage>
</organism>
<reference evidence="1 2" key="1">
    <citation type="submission" date="2015-11" db="EMBL/GenBank/DDBJ databases">
        <title>Draft Genome Sequence of the Strain BR 10303 (Bradyrhizobium sp.) isolated from nodules of Centrolobium paraense.</title>
        <authorList>
            <person name="Zelli J.E."/>
            <person name="Simoes-Araujo J.L."/>
            <person name="Barauna A.C."/>
            <person name="Silva K."/>
        </authorList>
    </citation>
    <scope>NUCLEOTIDE SEQUENCE [LARGE SCALE GENOMIC DNA]</scope>
    <source>
        <strain evidence="1 2">BR 10303</strain>
    </source>
</reference>
<evidence type="ECO:0000313" key="1">
    <source>
        <dbReference type="EMBL" id="KWV45895.1"/>
    </source>
</evidence>
<comment type="caution">
    <text evidence="1">The sequence shown here is derived from an EMBL/GenBank/DDBJ whole genome shotgun (WGS) entry which is preliminary data.</text>
</comment>
<dbReference type="Proteomes" id="UP000057737">
    <property type="component" value="Unassembled WGS sequence"/>
</dbReference>
<dbReference type="OrthoDB" id="8238936at2"/>
<sequence length="103" mass="11343">MSYPEHPGFKSLGTSSIAARRIASRATALRDRVYAFLKENYPAAFTADEVADRLGASILSVRPRVTELRRGNMIEPTAERRTNASGMSAQCWRAKVNVTEAAQ</sequence>
<keyword evidence="2" id="KW-1185">Reference proteome</keyword>
<protein>
    <submittedName>
        <fullName evidence="1">Uncharacterized protein</fullName>
    </submittedName>
</protein>
<evidence type="ECO:0000313" key="2">
    <source>
        <dbReference type="Proteomes" id="UP000057737"/>
    </source>
</evidence>
<name>A0A109JBI3_9BRAD</name>
<dbReference type="RefSeq" id="WP_066515068.1">
    <property type="nucleotide sequence ID" value="NZ_LNCU01000120.1"/>
</dbReference>
<dbReference type="AlphaFoldDB" id="A0A109JBI3"/>
<dbReference type="EMBL" id="LNCU01000120">
    <property type="protein sequence ID" value="KWV45895.1"/>
    <property type="molecule type" value="Genomic_DNA"/>
</dbReference>